<dbReference type="PANTHER" id="PTHR12411">
    <property type="entry name" value="CYSTEINE PROTEASE FAMILY C1-RELATED"/>
    <property type="match status" value="1"/>
</dbReference>
<feature type="domain" description="Peptidase C1A papain C-terminal" evidence="3">
    <location>
        <begin position="2"/>
        <end position="181"/>
    </location>
</feature>
<dbReference type="Proteomes" id="UP000594263">
    <property type="component" value="Unplaced"/>
</dbReference>
<dbReference type="InterPro" id="IPR000668">
    <property type="entry name" value="Peptidase_C1A_C"/>
</dbReference>
<dbReference type="Gramene" id="Kaladp0068s0152.1.v1.1">
    <property type="protein sequence ID" value="Kaladp0068s0152.1.v1.1"/>
    <property type="gene ID" value="Kaladp0068s0152.v1.1"/>
</dbReference>
<dbReference type="CDD" id="cd02248">
    <property type="entry name" value="Peptidase_C1A"/>
    <property type="match status" value="1"/>
</dbReference>
<dbReference type="SUPFAM" id="SSF54001">
    <property type="entry name" value="Cysteine proteinases"/>
    <property type="match status" value="1"/>
</dbReference>
<accession>A0A7N0UH74</accession>
<dbReference type="SMART" id="SM00645">
    <property type="entry name" value="Pept_C1"/>
    <property type="match status" value="1"/>
</dbReference>
<sequence length="182" mass="20877">MENEEYCPCCWTFSAMAAVESLIKIKTCKLLCLSEQELLDCEFAFQWIKKNRIVLHSVYLYTGWRGNCKCHRISPPAAKISGYKYVSCDNEVALQIAVSNYCEGIITEEGCEGLSLPIQYKELNHFITLVGYDTTPDGRKYWITKNSWGTKWGDKGFEKLERDMSSSEGVLEVNMLAFYPIF</sequence>
<dbReference type="InterPro" id="IPR038765">
    <property type="entry name" value="Papain-like_cys_pep_sf"/>
</dbReference>
<evidence type="ECO:0000256" key="1">
    <source>
        <dbReference type="ARBA" id="ARBA00008455"/>
    </source>
</evidence>
<dbReference type="EnsemblPlants" id="Kaladp0068s0152.1.v1.1">
    <property type="protein sequence ID" value="Kaladp0068s0152.1.v1.1"/>
    <property type="gene ID" value="Kaladp0068s0152.v1.1"/>
</dbReference>
<evidence type="ECO:0000313" key="4">
    <source>
        <dbReference type="EnsemblPlants" id="Kaladp0068s0152.1.v1.1"/>
    </source>
</evidence>
<dbReference type="Gene3D" id="3.90.70.10">
    <property type="entry name" value="Cysteine proteinases"/>
    <property type="match status" value="1"/>
</dbReference>
<reference evidence="4" key="1">
    <citation type="submission" date="2021-01" db="UniProtKB">
        <authorList>
            <consortium name="EnsemblPlants"/>
        </authorList>
    </citation>
    <scope>IDENTIFICATION</scope>
</reference>
<protein>
    <recommendedName>
        <fullName evidence="3">Peptidase C1A papain C-terminal domain-containing protein</fullName>
    </recommendedName>
</protein>
<proteinExistence type="inferred from homology"/>
<dbReference type="InterPro" id="IPR013128">
    <property type="entry name" value="Peptidase_C1A"/>
</dbReference>
<keyword evidence="2" id="KW-1015">Disulfide bond</keyword>
<comment type="similarity">
    <text evidence="1">Belongs to the peptidase C1 family.</text>
</comment>
<dbReference type="GO" id="GO:0006508">
    <property type="term" value="P:proteolysis"/>
    <property type="evidence" value="ECO:0007669"/>
    <property type="project" value="InterPro"/>
</dbReference>
<dbReference type="PRINTS" id="PR00705">
    <property type="entry name" value="PAPAIN"/>
</dbReference>
<evidence type="ECO:0000313" key="5">
    <source>
        <dbReference type="Proteomes" id="UP000594263"/>
    </source>
</evidence>
<keyword evidence="5" id="KW-1185">Reference proteome</keyword>
<dbReference type="AlphaFoldDB" id="A0A7N0UH74"/>
<dbReference type="GO" id="GO:0008234">
    <property type="term" value="F:cysteine-type peptidase activity"/>
    <property type="evidence" value="ECO:0007669"/>
    <property type="project" value="InterPro"/>
</dbReference>
<evidence type="ECO:0000256" key="2">
    <source>
        <dbReference type="ARBA" id="ARBA00023157"/>
    </source>
</evidence>
<dbReference type="InterPro" id="IPR039417">
    <property type="entry name" value="Peptidase_C1A_papain-like"/>
</dbReference>
<dbReference type="Pfam" id="PF00112">
    <property type="entry name" value="Peptidase_C1"/>
    <property type="match status" value="1"/>
</dbReference>
<name>A0A7N0UH74_KALFE</name>
<organism evidence="4 5">
    <name type="scientific">Kalanchoe fedtschenkoi</name>
    <name type="common">Lavender scallops</name>
    <name type="synonym">South American air plant</name>
    <dbReference type="NCBI Taxonomy" id="63787"/>
    <lineage>
        <taxon>Eukaryota</taxon>
        <taxon>Viridiplantae</taxon>
        <taxon>Streptophyta</taxon>
        <taxon>Embryophyta</taxon>
        <taxon>Tracheophyta</taxon>
        <taxon>Spermatophyta</taxon>
        <taxon>Magnoliopsida</taxon>
        <taxon>eudicotyledons</taxon>
        <taxon>Gunneridae</taxon>
        <taxon>Pentapetalae</taxon>
        <taxon>Saxifragales</taxon>
        <taxon>Crassulaceae</taxon>
        <taxon>Kalanchoe</taxon>
    </lineage>
</organism>
<evidence type="ECO:0000259" key="3">
    <source>
        <dbReference type="SMART" id="SM00645"/>
    </source>
</evidence>